<evidence type="ECO:0000313" key="9">
    <source>
        <dbReference type="Proteomes" id="UP000297565"/>
    </source>
</evidence>
<dbReference type="GO" id="GO:0004519">
    <property type="term" value="F:endonuclease activity"/>
    <property type="evidence" value="ECO:0007669"/>
    <property type="project" value="UniProtKB-KW"/>
</dbReference>
<evidence type="ECO:0000256" key="5">
    <source>
        <dbReference type="ARBA" id="ARBA00022759"/>
    </source>
</evidence>
<dbReference type="RefSeq" id="WP_133098738.1">
    <property type="nucleotide sequence ID" value="NZ_SMDH01000034.1"/>
</dbReference>
<dbReference type="GO" id="GO:0016787">
    <property type="term" value="F:hydrolase activity"/>
    <property type="evidence" value="ECO:0007669"/>
    <property type="project" value="UniProtKB-KW"/>
</dbReference>
<dbReference type="AlphaFoldDB" id="A0AAX2S0K0"/>
<accession>A0AAX2S0K0</accession>
<dbReference type="Proteomes" id="UP000297565">
    <property type="component" value="Unassembled WGS sequence"/>
</dbReference>
<evidence type="ECO:0000256" key="6">
    <source>
        <dbReference type="ARBA" id="ARBA00022801"/>
    </source>
</evidence>
<evidence type="ECO:0000256" key="3">
    <source>
        <dbReference type="ARBA" id="ARBA00022705"/>
    </source>
</evidence>
<evidence type="ECO:0000259" key="7">
    <source>
        <dbReference type="Pfam" id="PF05840"/>
    </source>
</evidence>
<keyword evidence="6" id="KW-0378">Hydrolase</keyword>
<dbReference type="EMBL" id="SNRV01000038">
    <property type="protein sequence ID" value="TEW27305.1"/>
    <property type="molecule type" value="Genomic_DNA"/>
</dbReference>
<comment type="similarity">
    <text evidence="2">Belongs to the phage GPA family.</text>
</comment>
<dbReference type="Pfam" id="PF05840">
    <property type="entry name" value="Phage_GPA"/>
    <property type="match status" value="1"/>
</dbReference>
<dbReference type="GO" id="GO:0006260">
    <property type="term" value="P:DNA replication"/>
    <property type="evidence" value="ECO:0007669"/>
    <property type="project" value="UniProtKB-KW"/>
</dbReference>
<comment type="function">
    <text evidence="1">Possible endonuclease which induces a single-strand cut and initiates DNA replication.</text>
</comment>
<evidence type="ECO:0000256" key="1">
    <source>
        <dbReference type="ARBA" id="ARBA00003293"/>
    </source>
</evidence>
<sequence length="787" mass="92483">MAFVTVFKNEQKETAVPFFQVSPRVTYKEEKTGTQAQMELFNTVPESYVFVEKLLAKLPRERQREHFRHLYLNEYRSVEDDGSISFAFGNKQRRHANTWLRETLGTRLRLVFDQYRCNMAWLLAFDERDPKWLADLSFDVLEKKQPHNGDLLPVTGEPEEYESRLLREQHEILKLRKNFEHYSRQECQRAKMPFYLLSEKKLEEIAYKLATLFANVQRGYMLDLVEKGRSDLSDDEFNEHMRKIYQLCGEACENIGFPVSHWDKFKKGKPVRLDYIDTVFHKIICEKYWFKRMRKVQKKMVEHVAIACGEVCKRRSNYISRAGFSEYLHEIKKNYDFLKQMIIENIDDPSEQAELFDMYLKSSANPAQRRIELMTRLRGLEEWAEESDHHALFLTLTAPSSFHAIHNDGTQNKKWKGANPKQTQDYLNKIWGQFRALLKKRNIAFYGMRVAEPHHDATPHWHLLVYVHETHREEVVRLFREKALELDGDEMGAKKHRCKIEDCDKTKGSATGYIAKYISKNINGFALDGERSDEDADMSLKDNAKKARAWASLWGIRQFQFYGDKYVGVWRELRRLVAGQADDELVEEARICADIGDYAAFMKRLGGPLALRKDVPLCLHYEESEVNQYQETHKKINGVSNKFSLGDFIKTRLKKWVIKKGDPNRRNKEMERSDTKLHVVQPWTCVSNCNLENLVRREEIVQKIKEAIRPIGKPLNEHAINHLLKGRSVRLNAMTSVKIINDEVIISDHSVPLRSFYGNEHNEPSFLEKLRNFRGNFYGSDERSDNQ</sequence>
<keyword evidence="4" id="KW-0540">Nuclease</keyword>
<proteinExistence type="inferred from homology"/>
<evidence type="ECO:0000256" key="4">
    <source>
        <dbReference type="ARBA" id="ARBA00022722"/>
    </source>
</evidence>
<feature type="domain" description="Replication gene A protein-like" evidence="7">
    <location>
        <begin position="221"/>
        <end position="524"/>
    </location>
</feature>
<gene>
    <name evidence="8" type="ORF">E2R48_09695</name>
</gene>
<comment type="caution">
    <text evidence="8">The sequence shown here is derived from an EMBL/GenBank/DDBJ whole genome shotgun (WGS) entry which is preliminary data.</text>
</comment>
<evidence type="ECO:0000256" key="2">
    <source>
        <dbReference type="ARBA" id="ARBA00009260"/>
    </source>
</evidence>
<dbReference type="InterPro" id="IPR008766">
    <property type="entry name" value="Replication_gene_A-like"/>
</dbReference>
<reference evidence="8 9" key="1">
    <citation type="submission" date="2019-03" db="EMBL/GenBank/DDBJ databases">
        <title>Horizontal Gene Transfer Machinery in Histophilus somni.</title>
        <authorList>
            <person name="Mostafa Nazari M."/>
            <person name="Liljebjelke K."/>
        </authorList>
    </citation>
    <scope>NUCLEOTIDE SEQUENCE [LARGE SCALE GENOMIC DNA]</scope>
    <source>
        <strain evidence="8 9">UOC-EPH-KLM-04</strain>
    </source>
</reference>
<protein>
    <submittedName>
        <fullName evidence="8">Replication endonuclease</fullName>
    </submittedName>
</protein>
<keyword evidence="3" id="KW-0235">DNA replication</keyword>
<keyword evidence="5 8" id="KW-0255">Endonuclease</keyword>
<name>A0AAX2S0K0_HISSO</name>
<evidence type="ECO:0000313" key="8">
    <source>
        <dbReference type="EMBL" id="TEW27305.1"/>
    </source>
</evidence>
<organism evidence="8 9">
    <name type="scientific">Histophilus somni</name>
    <name type="common">Haemophilus somnus</name>
    <dbReference type="NCBI Taxonomy" id="731"/>
    <lineage>
        <taxon>Bacteria</taxon>
        <taxon>Pseudomonadati</taxon>
        <taxon>Pseudomonadota</taxon>
        <taxon>Gammaproteobacteria</taxon>
        <taxon>Pasteurellales</taxon>
        <taxon>Pasteurellaceae</taxon>
        <taxon>Histophilus</taxon>
    </lineage>
</organism>